<dbReference type="Proteomes" id="UP000465302">
    <property type="component" value="Unassembled WGS sequence"/>
</dbReference>
<evidence type="ECO:0000313" key="3">
    <source>
        <dbReference type="Proteomes" id="UP000465302"/>
    </source>
</evidence>
<gene>
    <name evidence="2" type="ORF">MAGR_10120</name>
</gene>
<dbReference type="AlphaFoldDB" id="A0A7I9VVV9"/>
<feature type="compositionally biased region" description="Low complexity" evidence="1">
    <location>
        <begin position="40"/>
        <end position="63"/>
    </location>
</feature>
<comment type="caution">
    <text evidence="2">The sequence shown here is derived from an EMBL/GenBank/DDBJ whole genome shotgun (WGS) entry which is preliminary data.</text>
</comment>
<name>A0A7I9VVV9_MYCAG</name>
<feature type="region of interest" description="Disordered" evidence="1">
    <location>
        <begin position="33"/>
        <end position="65"/>
    </location>
</feature>
<protein>
    <recommendedName>
        <fullName evidence="4">DUF3558 domain-containing protein</fullName>
    </recommendedName>
</protein>
<reference evidence="2 3" key="1">
    <citation type="journal article" date="2019" name="Emerg. Microbes Infect.">
        <title>Comprehensive subspecies identification of 175 nontuberculous mycobacteria species based on 7547 genomic profiles.</title>
        <authorList>
            <person name="Matsumoto Y."/>
            <person name="Kinjo T."/>
            <person name="Motooka D."/>
            <person name="Nabeya D."/>
            <person name="Jung N."/>
            <person name="Uechi K."/>
            <person name="Horii T."/>
            <person name="Iida T."/>
            <person name="Fujita J."/>
            <person name="Nakamura S."/>
        </authorList>
    </citation>
    <scope>NUCLEOTIDE SEQUENCE [LARGE SCALE GENOMIC DNA]</scope>
    <source>
        <strain evidence="2 3">JCM 6377</strain>
    </source>
</reference>
<dbReference type="EMBL" id="BLKS01000001">
    <property type="protein sequence ID" value="GFG49571.1"/>
    <property type="molecule type" value="Genomic_DNA"/>
</dbReference>
<evidence type="ECO:0000313" key="2">
    <source>
        <dbReference type="EMBL" id="GFG49571.1"/>
    </source>
</evidence>
<organism evidence="2 3">
    <name type="scientific">Mycolicibacterium agri</name>
    <name type="common">Mycobacterium agri</name>
    <dbReference type="NCBI Taxonomy" id="36811"/>
    <lineage>
        <taxon>Bacteria</taxon>
        <taxon>Bacillati</taxon>
        <taxon>Actinomycetota</taxon>
        <taxon>Actinomycetes</taxon>
        <taxon>Mycobacteriales</taxon>
        <taxon>Mycobacteriaceae</taxon>
        <taxon>Mycolicibacterium</taxon>
    </lineage>
</organism>
<proteinExistence type="predicted"/>
<evidence type="ECO:0008006" key="4">
    <source>
        <dbReference type="Google" id="ProtNLM"/>
    </source>
</evidence>
<accession>A0A7I9VVV9</accession>
<sequence>MTMSPPHQRTREFVAMTVGAIPVAAALAGCSMAQSPGAPATEDGSASASAAATPSDPSAAPEPQLISDLSGFCQRLGPALPEAARSLPLDDQHSSPVYQSCEWGRAQDPFNSPVPPLTVVAKAHLQYDADGNPDLTAVTEALDKANEARNITDPGARSADPQPVPDLGEWAVAYESEGRTNVKVLTRNVTIAVEWNIPESSPAAARDDAVAVARAAVAQLPN</sequence>
<evidence type="ECO:0000256" key="1">
    <source>
        <dbReference type="SAM" id="MobiDB-lite"/>
    </source>
</evidence>